<sequence>MGRLNSSTIVLILIFVIEQAMFIPGFAILASSPSSSEFLEEFRRHFSPSCEKEVFDYVLVKPVPVDLECCFDLIDLGQSCQKALVNEAFRKIHVKVNNDYASKLSREMWDGCVNDTDAYLGYH</sequence>
<evidence type="ECO:0000256" key="1">
    <source>
        <dbReference type="ARBA" id="ARBA00022729"/>
    </source>
</evidence>
<reference evidence="4" key="2">
    <citation type="submission" date="2019-10" db="EMBL/GenBank/DDBJ databases">
        <title>A de novo genome assembly of a pear dwarfing rootstock.</title>
        <authorList>
            <person name="Wang F."/>
            <person name="Wang J."/>
            <person name="Li S."/>
            <person name="Zhang Y."/>
            <person name="Fang M."/>
            <person name="Ma L."/>
            <person name="Zhao Y."/>
            <person name="Jiang S."/>
        </authorList>
    </citation>
    <scope>NUCLEOTIDE SEQUENCE [LARGE SCALE GENOMIC DNA]</scope>
</reference>
<protein>
    <recommendedName>
        <fullName evidence="2">Prolamin-like domain-containing protein</fullName>
    </recommendedName>
</protein>
<organism evidence="3 4">
    <name type="scientific">Pyrus ussuriensis x Pyrus communis</name>
    <dbReference type="NCBI Taxonomy" id="2448454"/>
    <lineage>
        <taxon>Eukaryota</taxon>
        <taxon>Viridiplantae</taxon>
        <taxon>Streptophyta</taxon>
        <taxon>Embryophyta</taxon>
        <taxon>Tracheophyta</taxon>
        <taxon>Spermatophyta</taxon>
        <taxon>Magnoliopsida</taxon>
        <taxon>eudicotyledons</taxon>
        <taxon>Gunneridae</taxon>
        <taxon>Pentapetalae</taxon>
        <taxon>rosids</taxon>
        <taxon>fabids</taxon>
        <taxon>Rosales</taxon>
        <taxon>Rosaceae</taxon>
        <taxon>Amygdaloideae</taxon>
        <taxon>Maleae</taxon>
        <taxon>Pyrus</taxon>
    </lineage>
</organism>
<feature type="domain" description="Prolamin-like" evidence="2">
    <location>
        <begin position="48"/>
        <end position="112"/>
    </location>
</feature>
<keyword evidence="1" id="KW-0732">Signal</keyword>
<dbReference type="Pfam" id="PF05617">
    <property type="entry name" value="Prolamin_like"/>
    <property type="match status" value="1"/>
</dbReference>
<evidence type="ECO:0000313" key="3">
    <source>
        <dbReference type="EMBL" id="KAB2629373.1"/>
    </source>
</evidence>
<gene>
    <name evidence="3" type="ORF">D8674_034168</name>
</gene>
<dbReference type="PANTHER" id="PTHR31951:SF22">
    <property type="entry name" value="ECA1 GAMETOGENESIS RELATED FAMILY"/>
    <property type="match status" value="1"/>
</dbReference>
<dbReference type="AlphaFoldDB" id="A0A5N5HRP4"/>
<dbReference type="PANTHER" id="PTHR31951">
    <property type="entry name" value="BIFUNCTIONAL INHIBITOR/LIPID-TRANSFER PROTEIN/SEED STORAGE 2S ALBUMIN SUPERFAMILY PROTEIN-RELATED"/>
    <property type="match status" value="1"/>
</dbReference>
<evidence type="ECO:0000313" key="4">
    <source>
        <dbReference type="Proteomes" id="UP000327157"/>
    </source>
</evidence>
<dbReference type="OrthoDB" id="1166846at2759"/>
<dbReference type="Proteomes" id="UP000327157">
    <property type="component" value="Chromosome 8"/>
</dbReference>
<dbReference type="EMBL" id="SMOL01000148">
    <property type="protein sequence ID" value="KAB2629373.1"/>
    <property type="molecule type" value="Genomic_DNA"/>
</dbReference>
<reference evidence="3 4" key="3">
    <citation type="submission" date="2019-11" db="EMBL/GenBank/DDBJ databases">
        <title>A de novo genome assembly of a pear dwarfing rootstock.</title>
        <authorList>
            <person name="Wang F."/>
            <person name="Wang J."/>
            <person name="Li S."/>
            <person name="Zhang Y."/>
            <person name="Fang M."/>
            <person name="Ma L."/>
            <person name="Zhao Y."/>
            <person name="Jiang S."/>
        </authorList>
    </citation>
    <scope>NUCLEOTIDE SEQUENCE [LARGE SCALE GENOMIC DNA]</scope>
    <source>
        <strain evidence="3">S2</strain>
        <tissue evidence="3">Leaf</tissue>
    </source>
</reference>
<proteinExistence type="predicted"/>
<name>A0A5N5HRP4_9ROSA</name>
<comment type="caution">
    <text evidence="3">The sequence shown here is derived from an EMBL/GenBank/DDBJ whole genome shotgun (WGS) entry which is preliminary data.</text>
</comment>
<dbReference type="InterPro" id="IPR008502">
    <property type="entry name" value="Prolamin-like"/>
</dbReference>
<evidence type="ECO:0000259" key="2">
    <source>
        <dbReference type="Pfam" id="PF05617"/>
    </source>
</evidence>
<keyword evidence="4" id="KW-1185">Reference proteome</keyword>
<reference evidence="3 4" key="1">
    <citation type="submission" date="2019-09" db="EMBL/GenBank/DDBJ databases">
        <authorList>
            <person name="Ou C."/>
        </authorList>
    </citation>
    <scope>NUCLEOTIDE SEQUENCE [LARGE SCALE GENOMIC DNA]</scope>
    <source>
        <strain evidence="3">S2</strain>
        <tissue evidence="3">Leaf</tissue>
    </source>
</reference>
<accession>A0A5N5HRP4</accession>